<keyword evidence="5" id="KW-1133">Transmembrane helix</keyword>
<dbReference type="Proteomes" id="UP000683360">
    <property type="component" value="Unassembled WGS sequence"/>
</dbReference>
<dbReference type="Gene3D" id="3.40.50.300">
    <property type="entry name" value="P-loop containing nucleotide triphosphate hydrolases"/>
    <property type="match status" value="1"/>
</dbReference>
<dbReference type="AlphaFoldDB" id="A0A8S3UZ02"/>
<dbReference type="InterPro" id="IPR027417">
    <property type="entry name" value="P-loop_NTPase"/>
</dbReference>
<dbReference type="OrthoDB" id="194468at2759"/>
<evidence type="ECO:0000313" key="8">
    <source>
        <dbReference type="Proteomes" id="UP000683360"/>
    </source>
</evidence>
<dbReference type="GO" id="GO:0035556">
    <property type="term" value="P:intracellular signal transduction"/>
    <property type="evidence" value="ECO:0007669"/>
    <property type="project" value="InterPro"/>
</dbReference>
<organism evidence="7 8">
    <name type="scientific">Mytilus edulis</name>
    <name type="common">Blue mussel</name>
    <dbReference type="NCBI Taxonomy" id="6550"/>
    <lineage>
        <taxon>Eukaryota</taxon>
        <taxon>Metazoa</taxon>
        <taxon>Spiralia</taxon>
        <taxon>Lophotrochozoa</taxon>
        <taxon>Mollusca</taxon>
        <taxon>Bivalvia</taxon>
        <taxon>Autobranchia</taxon>
        <taxon>Pteriomorphia</taxon>
        <taxon>Mytilida</taxon>
        <taxon>Mytiloidea</taxon>
        <taxon>Mytilidae</taxon>
        <taxon>Mytilinae</taxon>
        <taxon>Mytilus</taxon>
    </lineage>
</organism>
<dbReference type="GO" id="GO:0004016">
    <property type="term" value="F:adenylate cyclase activity"/>
    <property type="evidence" value="ECO:0007669"/>
    <property type="project" value="TreeGrafter"/>
</dbReference>
<dbReference type="GO" id="GO:0005524">
    <property type="term" value="F:ATP binding"/>
    <property type="evidence" value="ECO:0007669"/>
    <property type="project" value="UniProtKB-KW"/>
</dbReference>
<dbReference type="FunFam" id="3.30.70.1230:FF:000017">
    <property type="entry name" value="Adenylate cyclase type 10"/>
    <property type="match status" value="1"/>
</dbReference>
<dbReference type="GO" id="GO:0005737">
    <property type="term" value="C:cytoplasm"/>
    <property type="evidence" value="ECO:0007669"/>
    <property type="project" value="TreeGrafter"/>
</dbReference>
<name>A0A8S3UZ02_MYTED</name>
<dbReference type="InterPro" id="IPR029787">
    <property type="entry name" value="Nucleotide_cyclase"/>
</dbReference>
<evidence type="ECO:0000256" key="3">
    <source>
        <dbReference type="ARBA" id="ARBA00023239"/>
    </source>
</evidence>
<evidence type="ECO:0000256" key="5">
    <source>
        <dbReference type="SAM" id="Phobius"/>
    </source>
</evidence>
<dbReference type="Pfam" id="PF00211">
    <property type="entry name" value="Guanylate_cyc"/>
    <property type="match status" value="2"/>
</dbReference>
<comment type="caution">
    <text evidence="7">The sequence shown here is derived from an EMBL/GenBank/DDBJ whole genome shotgun (WGS) entry which is preliminary data.</text>
</comment>
<dbReference type="InterPro" id="IPR041664">
    <property type="entry name" value="AAA_16"/>
</dbReference>
<feature type="domain" description="Guanylate cyclase" evidence="6">
    <location>
        <begin position="113"/>
        <end position="249"/>
    </location>
</feature>
<feature type="coiled-coil region" evidence="4">
    <location>
        <begin position="933"/>
        <end position="960"/>
    </location>
</feature>
<proteinExistence type="predicted"/>
<keyword evidence="8" id="KW-1185">Reference proteome</keyword>
<feature type="domain" description="Guanylate cyclase" evidence="6">
    <location>
        <begin position="310"/>
        <end position="461"/>
    </location>
</feature>
<dbReference type="FunFam" id="3.30.70.1230:FF:000021">
    <property type="entry name" value="Adenylate cyclase type 10"/>
    <property type="match status" value="1"/>
</dbReference>
<dbReference type="PROSITE" id="PS50125">
    <property type="entry name" value="GUANYLATE_CYCLASE_2"/>
    <property type="match status" value="2"/>
</dbReference>
<reference evidence="7" key="1">
    <citation type="submission" date="2021-03" db="EMBL/GenBank/DDBJ databases">
        <authorList>
            <person name="Bekaert M."/>
        </authorList>
    </citation>
    <scope>NUCLEOTIDE SEQUENCE</scope>
</reference>
<dbReference type="Pfam" id="PF13191">
    <property type="entry name" value="AAA_16"/>
    <property type="match status" value="1"/>
</dbReference>
<evidence type="ECO:0000259" key="6">
    <source>
        <dbReference type="PROSITE" id="PS50125"/>
    </source>
</evidence>
<sequence>MNDARISKYTECHLQVYFISNEYTRNQFVIVTLATSTIMTLHFVANVFLVDGIHLRSSWRVPKIIRLIRQAKGLNADPDDDSLLDKLTPHVPGIVTFADHNRKLPWSTEYSTVLVFADVSGFTALCERYSAMQDSGIDKLTKTLNGYLGAIVEKLISSEGDVLKFAGDAILAVWRVNSETEMTPILERVIACCLDIQKEYGEWQTDIGITLTVKMGISTGPMKVTFLGNNEFRVYVETGKAVSDVNVAESFCQSGYVVVSPDAWSLCTQDKYETELLHDEACTCKYWILSEKIIPAAGAGKKHFRKVGHAAMFTSKLSFSPAEPTVPPVDVESNLLVPSDVPVEPTLSKSSKLSKLRGIVKTVTDMKLDEALRLFILPPVLRKGCTFLVLFGLPGFKHEQDCAHALMCSYRMKETLCDVTGVLHVSIGVTTGTTFCGVVGHSKRHEYSVIGRRVNFAARLMMHYQDKVTCDDRTFQLSRLPANNFDVLITKRMKGLRNVGIIREFKESAELGVGVNSVPYFHYPLLGCRKEVEMFEEQVITLKNEDEGKKVRHLVYVGASGIGKTRLLDHLIVGAEHRDLRVISCAVQMNDRFNNNFLTRHIMRMLITSAGFSHQIDREPEIIEKIASKGLLGSLGLMPHVLGTQLSKVNIYIKSDEVMGIPDDLSKANELIGTIAELCIHKSTPVVIILDDAQNIDEESWTTLYYMSQLTHILLVLSIRPKAVDEPSCPAAASFFDSRNIYIEDIGGIESKYLTALACQLMDVVRIPVALERLLKERCHGVPYWCEQVLIDMVEKRQLMILETEEGSHIEESTIAPNANHIKRIQYRAEHPAAEFKQLNDIFLTVTSIWDTSTKRQNTRKVKQRIALFSPHVNPVDIPVPDIMKNLITAKIDSMRATEQLIVKCASVLDRNHSRRRSSNRVEDIAIADAESYMRAMKKLEDAEEVINEMIDKEKMDEEDDDLYVLYAKHKAYWKGFVSGEKEDALLYTRHAAKLLKIAEPESYCSTHARYYFLWIFLNFLEFLQKSSMYFFDISLSINNSSVF</sequence>
<keyword evidence="5" id="KW-0812">Transmembrane</keyword>
<dbReference type="InterPro" id="IPR001054">
    <property type="entry name" value="A/G_cyclase"/>
</dbReference>
<evidence type="ECO:0000256" key="4">
    <source>
        <dbReference type="SAM" id="Coils"/>
    </source>
</evidence>
<evidence type="ECO:0000313" key="7">
    <source>
        <dbReference type="EMBL" id="CAG2250808.1"/>
    </source>
</evidence>
<evidence type="ECO:0000256" key="1">
    <source>
        <dbReference type="ARBA" id="ARBA00022741"/>
    </source>
</evidence>
<dbReference type="EMBL" id="CAJPWZ010003065">
    <property type="protein sequence ID" value="CAG2250808.1"/>
    <property type="molecule type" value="Genomic_DNA"/>
</dbReference>
<evidence type="ECO:0000256" key="2">
    <source>
        <dbReference type="ARBA" id="ARBA00022840"/>
    </source>
</evidence>
<keyword evidence="2" id="KW-0067">ATP-binding</keyword>
<dbReference type="Gene3D" id="3.30.70.1230">
    <property type="entry name" value="Nucleotide cyclase"/>
    <property type="match status" value="2"/>
</dbReference>
<dbReference type="CDD" id="cd07302">
    <property type="entry name" value="CHD"/>
    <property type="match status" value="2"/>
</dbReference>
<keyword evidence="4" id="KW-0175">Coiled coil</keyword>
<accession>A0A8S3UZ02</accession>
<dbReference type="PANTHER" id="PTHR16305">
    <property type="entry name" value="TESTICULAR SOLUBLE ADENYLYL CYCLASE"/>
    <property type="match status" value="1"/>
</dbReference>
<dbReference type="SUPFAM" id="SSF52540">
    <property type="entry name" value="P-loop containing nucleoside triphosphate hydrolases"/>
    <property type="match status" value="1"/>
</dbReference>
<protein>
    <recommendedName>
        <fullName evidence="6">Guanylate cyclase domain-containing protein</fullName>
    </recommendedName>
</protein>
<feature type="transmembrane region" description="Helical" evidence="5">
    <location>
        <begin position="28"/>
        <end position="50"/>
    </location>
</feature>
<dbReference type="GO" id="GO:0009190">
    <property type="term" value="P:cyclic nucleotide biosynthetic process"/>
    <property type="evidence" value="ECO:0007669"/>
    <property type="project" value="InterPro"/>
</dbReference>
<gene>
    <name evidence="7" type="ORF">MEDL_62491</name>
</gene>
<dbReference type="SUPFAM" id="SSF55073">
    <property type="entry name" value="Nucleotide cyclase"/>
    <property type="match status" value="2"/>
</dbReference>
<keyword evidence="1" id="KW-0547">Nucleotide-binding</keyword>
<keyword evidence="5" id="KW-0472">Membrane</keyword>
<keyword evidence="3" id="KW-0456">Lyase</keyword>
<dbReference type="PANTHER" id="PTHR16305:SF28">
    <property type="entry name" value="GUANYLATE CYCLASE DOMAIN-CONTAINING PROTEIN"/>
    <property type="match status" value="1"/>
</dbReference>